<organism evidence="2 3">
    <name type="scientific">Scophthalmus maximus</name>
    <name type="common">Turbot</name>
    <name type="synonym">Psetta maxima</name>
    <dbReference type="NCBI Taxonomy" id="52904"/>
    <lineage>
        <taxon>Eukaryota</taxon>
        <taxon>Metazoa</taxon>
        <taxon>Chordata</taxon>
        <taxon>Craniata</taxon>
        <taxon>Vertebrata</taxon>
        <taxon>Euteleostomi</taxon>
        <taxon>Actinopterygii</taxon>
        <taxon>Neopterygii</taxon>
        <taxon>Teleostei</taxon>
        <taxon>Neoteleostei</taxon>
        <taxon>Acanthomorphata</taxon>
        <taxon>Carangaria</taxon>
        <taxon>Pleuronectiformes</taxon>
        <taxon>Pleuronectoidei</taxon>
        <taxon>Scophthalmidae</taxon>
        <taxon>Scophthalmus</taxon>
    </lineage>
</organism>
<name>A0A6A4S4C7_SCOMX</name>
<gene>
    <name evidence="2" type="ORF">F2P81_019769</name>
</gene>
<evidence type="ECO:0000313" key="2">
    <source>
        <dbReference type="EMBL" id="KAF0027028.1"/>
    </source>
</evidence>
<feature type="region of interest" description="Disordered" evidence="1">
    <location>
        <begin position="343"/>
        <end position="439"/>
    </location>
</feature>
<feature type="compositionally biased region" description="Acidic residues" evidence="1">
    <location>
        <begin position="1"/>
        <end position="12"/>
    </location>
</feature>
<dbReference type="EMBL" id="VEVO01000018">
    <property type="protein sequence ID" value="KAF0027028.1"/>
    <property type="molecule type" value="Genomic_DNA"/>
</dbReference>
<protein>
    <submittedName>
        <fullName evidence="2">Uncharacterized protein</fullName>
    </submittedName>
</protein>
<proteinExistence type="predicted"/>
<dbReference type="Proteomes" id="UP000438429">
    <property type="component" value="Unassembled WGS sequence"/>
</dbReference>
<evidence type="ECO:0000256" key="1">
    <source>
        <dbReference type="SAM" id="MobiDB-lite"/>
    </source>
</evidence>
<evidence type="ECO:0000313" key="3">
    <source>
        <dbReference type="Proteomes" id="UP000438429"/>
    </source>
</evidence>
<comment type="caution">
    <text evidence="2">The sequence shown here is derived from an EMBL/GenBank/DDBJ whole genome shotgun (WGS) entry which is preliminary data.</text>
</comment>
<reference evidence="2 3" key="1">
    <citation type="submission" date="2019-06" db="EMBL/GenBank/DDBJ databases">
        <title>Draft genomes of female and male turbot (Scophthalmus maximus).</title>
        <authorList>
            <person name="Xu H."/>
            <person name="Xu X.-W."/>
            <person name="Shao C."/>
            <person name="Chen S."/>
        </authorList>
    </citation>
    <scope>NUCLEOTIDE SEQUENCE [LARGE SCALE GENOMIC DNA]</scope>
    <source>
        <strain evidence="2">Ysfricsl-2016a</strain>
        <tissue evidence="2">Blood</tissue>
    </source>
</reference>
<feature type="compositionally biased region" description="Low complexity" evidence="1">
    <location>
        <begin position="44"/>
        <end position="55"/>
    </location>
</feature>
<feature type="compositionally biased region" description="Basic residues" evidence="1">
    <location>
        <begin position="361"/>
        <end position="375"/>
    </location>
</feature>
<dbReference type="AlphaFoldDB" id="A0A6A4S4C7"/>
<feature type="region of interest" description="Disordered" evidence="1">
    <location>
        <begin position="1"/>
        <end position="77"/>
    </location>
</feature>
<accession>A0A6A4S4C7</accession>
<sequence>MQEVDDDDDDDDSWAKRARFTVDEALEILDPSGRQAEDDGGQESSDSAPSISGSPPGSPIPRLGNAEPRSEATASGSAQLAAHVPALAALIRDLPDIISRAAGRKEIPLPLEPPAPAPSAMVGDIYSNQAVAKSLPRWPHFPPLRSFLSEAGANPGRIRAPVARFVPLTLVGEAGECEFPAVPPLEPSLTAILLPKAMFFGGRRPTPPSPCDQVTTRLTDRAHQCAAQAAAAVNNVSLLASSLSSIAAQPGALPSELADEIGKIAATTLTLSSALAVTQSRIMAWMTMIQRNLWLHMSHLPEQTRKGLLEGPISLEGLFGPFLNRALTHLQKASEEAARVKEHTSWVRAAPQASGFQASWRGRRGHREQRSRRGRPSASAVVASPAAPQPRPPPQHYSGEGGGAAPPAPPWRRAGGKNRRPVGTWANPPQEPPHKQRRH</sequence>
<feature type="compositionally biased region" description="Low complexity" evidence="1">
    <location>
        <begin position="376"/>
        <end position="386"/>
    </location>
</feature>